<gene>
    <name evidence="2" type="ORF">PCANC_14402</name>
</gene>
<dbReference type="AlphaFoldDB" id="A0A2N5UZC9"/>
<feature type="region of interest" description="Disordered" evidence="1">
    <location>
        <begin position="61"/>
        <end position="81"/>
    </location>
</feature>
<reference evidence="2 3" key="1">
    <citation type="submission" date="2017-11" db="EMBL/GenBank/DDBJ databases">
        <title>De novo assembly and phasing of dikaryotic genomes from two isolates of Puccinia coronata f. sp. avenae, the causal agent of oat crown rust.</title>
        <authorList>
            <person name="Miller M.E."/>
            <person name="Zhang Y."/>
            <person name="Omidvar V."/>
            <person name="Sperschneider J."/>
            <person name="Schwessinger B."/>
            <person name="Raley C."/>
            <person name="Palmer J.M."/>
            <person name="Garnica D."/>
            <person name="Upadhyaya N."/>
            <person name="Rathjen J."/>
            <person name="Taylor J.M."/>
            <person name="Park R.F."/>
            <person name="Dodds P.N."/>
            <person name="Hirsch C.D."/>
            <person name="Kianian S.F."/>
            <person name="Figueroa M."/>
        </authorList>
    </citation>
    <scope>NUCLEOTIDE SEQUENCE [LARGE SCALE GENOMIC DNA]</scope>
    <source>
        <strain evidence="2">12NC29</strain>
    </source>
</reference>
<evidence type="ECO:0000313" key="2">
    <source>
        <dbReference type="EMBL" id="PLW43100.1"/>
    </source>
</evidence>
<organism evidence="2 3">
    <name type="scientific">Puccinia coronata f. sp. avenae</name>
    <dbReference type="NCBI Taxonomy" id="200324"/>
    <lineage>
        <taxon>Eukaryota</taxon>
        <taxon>Fungi</taxon>
        <taxon>Dikarya</taxon>
        <taxon>Basidiomycota</taxon>
        <taxon>Pucciniomycotina</taxon>
        <taxon>Pucciniomycetes</taxon>
        <taxon>Pucciniales</taxon>
        <taxon>Pucciniaceae</taxon>
        <taxon>Puccinia</taxon>
    </lineage>
</organism>
<sequence length="123" mass="13639">MGSVERPMAALLDASNGRFLGEAPVGRYHEASNGRFTEVASNGRPQSVCWTLSGKSVQRTGGFSRNPPNVIAAPQPHPHQDPHGFNCQGMLAEGKWCCNKKIDPKHKSIFMRYDLVIDYREMP</sequence>
<name>A0A2N5UZC9_9BASI</name>
<evidence type="ECO:0000313" key="3">
    <source>
        <dbReference type="Proteomes" id="UP000235388"/>
    </source>
</evidence>
<evidence type="ECO:0000256" key="1">
    <source>
        <dbReference type="SAM" id="MobiDB-lite"/>
    </source>
</evidence>
<comment type="caution">
    <text evidence="2">The sequence shown here is derived from an EMBL/GenBank/DDBJ whole genome shotgun (WGS) entry which is preliminary data.</text>
</comment>
<dbReference type="EMBL" id="PGCJ01000151">
    <property type="protein sequence ID" value="PLW43100.1"/>
    <property type="molecule type" value="Genomic_DNA"/>
</dbReference>
<dbReference type="Proteomes" id="UP000235388">
    <property type="component" value="Unassembled WGS sequence"/>
</dbReference>
<protein>
    <submittedName>
        <fullName evidence="2">Uncharacterized protein</fullName>
    </submittedName>
</protein>
<keyword evidence="3" id="KW-1185">Reference proteome</keyword>
<accession>A0A2N5UZC9</accession>
<proteinExistence type="predicted"/>